<dbReference type="AlphaFoldDB" id="Q21UW9"/>
<dbReference type="Pfam" id="PF04101">
    <property type="entry name" value="Glyco_tran_28_C"/>
    <property type="match status" value="1"/>
</dbReference>
<feature type="domain" description="Glycosyl transferase family 28 C-terminal" evidence="1">
    <location>
        <begin position="291"/>
        <end position="381"/>
    </location>
</feature>
<keyword evidence="3" id="KW-1185">Reference proteome</keyword>
<accession>Q21UW9</accession>
<protein>
    <submittedName>
        <fullName evidence="2">Glycosyl transferases related to UDP-glucuronosyltransferase-like</fullName>
    </submittedName>
</protein>
<reference evidence="3" key="1">
    <citation type="submission" date="2006-02" db="EMBL/GenBank/DDBJ databases">
        <title>Complete sequence of chromosome of Rhodoferax ferrireducens DSM 15236.</title>
        <authorList>
            <person name="Copeland A."/>
            <person name="Lucas S."/>
            <person name="Lapidus A."/>
            <person name="Barry K."/>
            <person name="Detter J.C."/>
            <person name="Glavina del Rio T."/>
            <person name="Hammon N."/>
            <person name="Israni S."/>
            <person name="Pitluck S."/>
            <person name="Brettin T."/>
            <person name="Bruce D."/>
            <person name="Han C."/>
            <person name="Tapia R."/>
            <person name="Gilna P."/>
            <person name="Kiss H."/>
            <person name="Schmutz J."/>
            <person name="Larimer F."/>
            <person name="Land M."/>
            <person name="Kyrpides N."/>
            <person name="Ivanova N."/>
            <person name="Richardson P."/>
        </authorList>
    </citation>
    <scope>NUCLEOTIDE SEQUENCE [LARGE SCALE GENOMIC DNA]</scope>
    <source>
        <strain evidence="3">ATCC BAA-621 / DSM 15236 / T118</strain>
    </source>
</reference>
<dbReference type="KEGG" id="rfr:Rfer_2721"/>
<dbReference type="PANTHER" id="PTHR21015:SF22">
    <property type="entry name" value="GLYCOSYLTRANSFERASE"/>
    <property type="match status" value="1"/>
</dbReference>
<dbReference type="Gene3D" id="3.40.50.2000">
    <property type="entry name" value="Glycogen Phosphorylase B"/>
    <property type="match status" value="2"/>
</dbReference>
<name>Q21UW9_ALBFT</name>
<dbReference type="eggNOG" id="COG1819">
    <property type="taxonomic scope" value="Bacteria"/>
</dbReference>
<gene>
    <name evidence="2" type="ordered locus">Rfer_2721</name>
</gene>
<dbReference type="RefSeq" id="WP_011465000.1">
    <property type="nucleotide sequence ID" value="NC_007908.1"/>
</dbReference>
<dbReference type="OrthoDB" id="271062at2"/>
<dbReference type="GO" id="GO:0016758">
    <property type="term" value="F:hexosyltransferase activity"/>
    <property type="evidence" value="ECO:0007669"/>
    <property type="project" value="InterPro"/>
</dbReference>
<dbReference type="InterPro" id="IPR007235">
    <property type="entry name" value="Glyco_trans_28_C"/>
</dbReference>
<evidence type="ECO:0000313" key="3">
    <source>
        <dbReference type="Proteomes" id="UP000008332"/>
    </source>
</evidence>
<organism evidence="2 3">
    <name type="scientific">Albidiferax ferrireducens (strain ATCC BAA-621 / DSM 15236 / T118)</name>
    <name type="common">Rhodoferax ferrireducens</name>
    <dbReference type="NCBI Taxonomy" id="338969"/>
    <lineage>
        <taxon>Bacteria</taxon>
        <taxon>Pseudomonadati</taxon>
        <taxon>Pseudomonadota</taxon>
        <taxon>Betaproteobacteria</taxon>
        <taxon>Burkholderiales</taxon>
        <taxon>Comamonadaceae</taxon>
        <taxon>Rhodoferax</taxon>
    </lineage>
</organism>
<dbReference type="STRING" id="338969.Rfer_2721"/>
<evidence type="ECO:0000259" key="1">
    <source>
        <dbReference type="Pfam" id="PF04101"/>
    </source>
</evidence>
<dbReference type="Proteomes" id="UP000008332">
    <property type="component" value="Chromosome"/>
</dbReference>
<dbReference type="SUPFAM" id="SSF53756">
    <property type="entry name" value="UDP-Glycosyltransferase/glycogen phosphorylase"/>
    <property type="match status" value="1"/>
</dbReference>
<sequence length="445" mass="48489">MKSASTLLKVLVVWELGTHLGHLLRLLPVVTELRGNGHEVLLAVPDPASAHEFLRDPQVKCVKCPTIRSRAGSEQRESDVVCYADILGRYAYGDEEGLADALSLWATLIGDFRPDVLLIEFAPLAMLAARLQKLPAVHLAIGWEAPPKSRTLPIIRPSKMVDEASVFEMEASLVKRINRHCSSAGVTELQWLSDLYKSATQLIATLPETDHFGPRLQGRYIGPLFSTEFGPVARWSEPSTEHTTRRVFVYLQPDRANLALLKVLKSLGARVIAVLPGLQAGAAERLSDDRIQLYPHPVRLAGLLEQADITITNAGHGLIAASLLAGTPLLLIPRTVEQVMLAKRIKSTGAAQVLPLEHVATHAHEAIEQILNDADAREAAKAIAWKYVRCTQGSVIAQVVNAIETAFLKHQQNVVEKMTSGGPLATTIGSDFSNLWSMQQDGVGT</sequence>
<dbReference type="HOGENOM" id="CLU_058209_1_0_4"/>
<evidence type="ECO:0000313" key="2">
    <source>
        <dbReference type="EMBL" id="ABD70434.1"/>
    </source>
</evidence>
<dbReference type="EMBL" id="CP000267">
    <property type="protein sequence ID" value="ABD70434.1"/>
    <property type="molecule type" value="Genomic_DNA"/>
</dbReference>
<keyword evidence="2" id="KW-0808">Transferase</keyword>
<proteinExistence type="predicted"/>
<dbReference type="PANTHER" id="PTHR21015">
    <property type="entry name" value="UDP-N-ACETYLGLUCOSAMINE--N-ACETYLMURAMYL-(PENTAPEPTIDE) PYROPHOSPHORYL-UNDECAPRENOL N-ACETYLGLUCOSAMINE TRANSFERASE 1"/>
    <property type="match status" value="1"/>
</dbReference>